<feature type="transmembrane region" description="Helical" evidence="1">
    <location>
        <begin position="29"/>
        <end position="52"/>
    </location>
</feature>
<feature type="transmembrane region" description="Helical" evidence="1">
    <location>
        <begin position="97"/>
        <end position="122"/>
    </location>
</feature>
<dbReference type="AlphaFoldDB" id="A0AAN9QFF3"/>
<dbReference type="EMBL" id="JAYMYR010000011">
    <property type="protein sequence ID" value="KAK7333066.1"/>
    <property type="molecule type" value="Genomic_DNA"/>
</dbReference>
<gene>
    <name evidence="2" type="ORF">VNO80_29826</name>
</gene>
<protein>
    <recommendedName>
        <fullName evidence="4">Transmembrane protein</fullName>
    </recommendedName>
</protein>
<evidence type="ECO:0008006" key="4">
    <source>
        <dbReference type="Google" id="ProtNLM"/>
    </source>
</evidence>
<keyword evidence="1" id="KW-1133">Transmembrane helix</keyword>
<sequence>MDFLSPTLSLSTAACPAWSGPPYIWQRLFLYFSLSVTFSLLSHHTLSISALVQSQKILTWVSIESDRPQKRAFSFNVTLHSQLSWRSRGTCHRCCRAVFVFWGSRVVVNLLGCCGLWIWALFDCFKVVGFYVRALWSECIGIMVEEEGVVGECLLMQWLEAN</sequence>
<reference evidence="2 3" key="1">
    <citation type="submission" date="2024-01" db="EMBL/GenBank/DDBJ databases">
        <title>The genomes of 5 underutilized Papilionoideae crops provide insights into root nodulation and disease resistanc.</title>
        <authorList>
            <person name="Jiang F."/>
        </authorList>
    </citation>
    <scope>NUCLEOTIDE SEQUENCE [LARGE SCALE GENOMIC DNA]</scope>
    <source>
        <strain evidence="2">JINMINGXINNONG_FW02</strain>
        <tissue evidence="2">Leaves</tissue>
    </source>
</reference>
<dbReference type="Proteomes" id="UP001374584">
    <property type="component" value="Unassembled WGS sequence"/>
</dbReference>
<accession>A0AAN9QFF3</accession>
<keyword evidence="3" id="KW-1185">Reference proteome</keyword>
<proteinExistence type="predicted"/>
<keyword evidence="1" id="KW-0812">Transmembrane</keyword>
<comment type="caution">
    <text evidence="2">The sequence shown here is derived from an EMBL/GenBank/DDBJ whole genome shotgun (WGS) entry which is preliminary data.</text>
</comment>
<evidence type="ECO:0000313" key="3">
    <source>
        <dbReference type="Proteomes" id="UP001374584"/>
    </source>
</evidence>
<evidence type="ECO:0000256" key="1">
    <source>
        <dbReference type="SAM" id="Phobius"/>
    </source>
</evidence>
<evidence type="ECO:0000313" key="2">
    <source>
        <dbReference type="EMBL" id="KAK7333066.1"/>
    </source>
</evidence>
<name>A0AAN9QFF3_PHACN</name>
<keyword evidence="1" id="KW-0472">Membrane</keyword>
<organism evidence="2 3">
    <name type="scientific">Phaseolus coccineus</name>
    <name type="common">Scarlet runner bean</name>
    <name type="synonym">Phaseolus multiflorus</name>
    <dbReference type="NCBI Taxonomy" id="3886"/>
    <lineage>
        <taxon>Eukaryota</taxon>
        <taxon>Viridiplantae</taxon>
        <taxon>Streptophyta</taxon>
        <taxon>Embryophyta</taxon>
        <taxon>Tracheophyta</taxon>
        <taxon>Spermatophyta</taxon>
        <taxon>Magnoliopsida</taxon>
        <taxon>eudicotyledons</taxon>
        <taxon>Gunneridae</taxon>
        <taxon>Pentapetalae</taxon>
        <taxon>rosids</taxon>
        <taxon>fabids</taxon>
        <taxon>Fabales</taxon>
        <taxon>Fabaceae</taxon>
        <taxon>Papilionoideae</taxon>
        <taxon>50 kb inversion clade</taxon>
        <taxon>NPAAA clade</taxon>
        <taxon>indigoferoid/millettioid clade</taxon>
        <taxon>Phaseoleae</taxon>
        <taxon>Phaseolus</taxon>
    </lineage>
</organism>